<dbReference type="Pfam" id="PF02854">
    <property type="entry name" value="MIF4G"/>
    <property type="match status" value="1"/>
</dbReference>
<dbReference type="Pfam" id="PF21140">
    <property type="entry name" value="eIF4G1-like_eIF4E-bd"/>
    <property type="match status" value="1"/>
</dbReference>
<feature type="compositionally biased region" description="Polar residues" evidence="6">
    <location>
        <begin position="268"/>
        <end position="282"/>
    </location>
</feature>
<feature type="region of interest" description="Disordered" evidence="6">
    <location>
        <begin position="546"/>
        <end position="566"/>
    </location>
</feature>
<feature type="compositionally biased region" description="Low complexity" evidence="6">
    <location>
        <begin position="170"/>
        <end position="195"/>
    </location>
</feature>
<evidence type="ECO:0000313" key="10">
    <source>
        <dbReference type="Proteomes" id="UP001461498"/>
    </source>
</evidence>
<protein>
    <submittedName>
        <fullName evidence="9">Uncharacterized protein</fullName>
    </submittedName>
</protein>
<dbReference type="InterPro" id="IPR003890">
    <property type="entry name" value="MIF4G-like_typ-3"/>
</dbReference>
<dbReference type="GO" id="GO:0006417">
    <property type="term" value="P:regulation of translation"/>
    <property type="evidence" value="ECO:0007669"/>
    <property type="project" value="UniProtKB-KW"/>
</dbReference>
<dbReference type="Pfam" id="PF02847">
    <property type="entry name" value="MA3"/>
    <property type="match status" value="1"/>
</dbReference>
<accession>A0AAW1CY48</accession>
<feature type="compositionally biased region" description="Basic and acidic residues" evidence="6">
    <location>
        <begin position="770"/>
        <end position="779"/>
    </location>
</feature>
<feature type="compositionally biased region" description="Basic and acidic residues" evidence="6">
    <location>
        <begin position="20"/>
        <end position="33"/>
    </location>
</feature>
<dbReference type="InterPro" id="IPR049485">
    <property type="entry name" value="eIF4G1-like_eIF4E-bd"/>
</dbReference>
<dbReference type="Gene3D" id="1.25.40.180">
    <property type="match status" value="3"/>
</dbReference>
<feature type="compositionally biased region" description="Low complexity" evidence="6">
    <location>
        <begin position="79"/>
        <end position="137"/>
    </location>
</feature>
<dbReference type="GO" id="GO:0003729">
    <property type="term" value="F:mRNA binding"/>
    <property type="evidence" value="ECO:0007669"/>
    <property type="project" value="TreeGrafter"/>
</dbReference>
<dbReference type="PANTHER" id="PTHR23253:SF78">
    <property type="entry name" value="EUKARYOTIC TRANSLATION INITIATION FACTOR 4G1, ISOFORM B-RELATED"/>
    <property type="match status" value="1"/>
</dbReference>
<feature type="region of interest" description="Disordered" evidence="6">
    <location>
        <begin position="1"/>
        <end position="211"/>
    </location>
</feature>
<keyword evidence="10" id="KW-1185">Reference proteome</keyword>
<feature type="compositionally biased region" description="Polar residues" evidence="6">
    <location>
        <begin position="899"/>
        <end position="909"/>
    </location>
</feature>
<organism evidence="9 10">
    <name type="scientific">Rhynocoris fuscipes</name>
    <dbReference type="NCBI Taxonomy" id="488301"/>
    <lineage>
        <taxon>Eukaryota</taxon>
        <taxon>Metazoa</taxon>
        <taxon>Ecdysozoa</taxon>
        <taxon>Arthropoda</taxon>
        <taxon>Hexapoda</taxon>
        <taxon>Insecta</taxon>
        <taxon>Pterygota</taxon>
        <taxon>Neoptera</taxon>
        <taxon>Paraneoptera</taxon>
        <taxon>Hemiptera</taxon>
        <taxon>Heteroptera</taxon>
        <taxon>Panheteroptera</taxon>
        <taxon>Cimicomorpha</taxon>
        <taxon>Reduviidae</taxon>
        <taxon>Harpactorinae</taxon>
        <taxon>Harpactorini</taxon>
        <taxon>Rhynocoris</taxon>
    </lineage>
</organism>
<sequence length="1342" mass="147306">MPGKVGNKAVQRQKSKPMKKKDLNRKGGEKEGTDMDAFVGSSAPVSAANQVSSGGESAAAAGATTTVSSSTTVGGGGTTTTSSSPALVTAASQQQPTSTTVIQDTPATASSSPSTTNVNTITPSSITTTSTVPSSSSQLQTNRQPSPSVEKRTVIPMPFSKPNQDDRDSSITVSATASSTSSSTISTSASIPTSAQVTPVTTPQSDDSDSSSIDAMVAAKNQENTKVSALLNNNNNLNNNNINNIDISNNSTTIKDNNNGKSVDDETQNSIASGGDSPQTSVTGNVIETMTIERSQPVQLMYNYKEGQWSPLNTEGKKVYDRDFLLEVRKNPLSTRKPDNIDPDVYRDKPHDTVLNNNNNRRNIHTSNSMSLGNRGDNAVPTFMRSSQSQRSGGMISSKGGRGPGGGGGGPRMGVGGSMSGSMRDRDRMMGKGSGSSFGGPMSPFRGEEPQLHKTANSWKPSRNQEHINKSEEEFKTEKLLKAVRGILNKLTPQKFETLLNQILALPIDTNERLTKVVHLVFSKAVDEPSFSKEYAELCRRLSLNKMPQQQQQQQSQEQQGDQQQQQQHSASFRKLLLNKCQEEFEKNKTDELNIEARTKEIEECTDQEKKKELKLLLEEEERRIRIKKVGLVRFIGELYKLKMLTNKIMHGCITVLLDKIDEESLECLCKLLTTIGKELEQMSDKKDFDQYFQKMLKLSQKSPDAVVSSRIRFMLQDVIELRMKNWVPRRDENNPKTIEQIHKDAERETMLESALLSSQGSGRSGGGGGRHDSRDDRRGRQRGGGQSEDGWHSVGSSKNFTKNSYSVEPAKLQHFKEIDNSMSLGSSYQWGQWTTGAGTKKTPNPQLHVNNKFAALGRSDQDERKPMSMMNRKGVITPSPSLEKERSFSGVKEGLDRNSLSSGSTGRNASGGSGPPSRESSRPRFGGGSSLSGTQQTNVSSNQPAAGVGSSSSISNQIPAAQPAPAPSAPLMDEEVSEKKTKIIINEWLENNNIRETVQTVQDTFIGIPNLRLFLRAALNLVLDHRKVIARPRTGHLLAVLVQENTIPSQELLTEFATLIEFGDDYNVDIPNFWKYMGEILGPAIAQEVLTFADVKTAAEPVRPSKGFTSTLAEIIRILIKEKGPGWIRTQWESSKVQMKDFVPEEDLDKFIQENNLGFIIGEGEVQGVADSSLTPTMVEEKILSFLHKDNDKVLDHIGDWLNANLGEKTKENDFIKALTRAVIKASLKGDKLSSPKLLKNEKLIKKFVDNDEGRELACLYSIQNLLINEFVHPPGVLLETFQTLYENGTISRDAFLRWKEPHLDEDINKEHAGKGVALASLQSFFVSLSEQDDTDDEAPS</sequence>
<evidence type="ECO:0000256" key="5">
    <source>
        <dbReference type="ARBA" id="ARBA00022917"/>
    </source>
</evidence>
<evidence type="ECO:0000256" key="6">
    <source>
        <dbReference type="SAM" id="MobiDB-lite"/>
    </source>
</evidence>
<feature type="region of interest" description="Disordered" evidence="6">
    <location>
        <begin position="856"/>
        <end position="976"/>
    </location>
</feature>
<evidence type="ECO:0000256" key="3">
    <source>
        <dbReference type="ARBA" id="ARBA00022553"/>
    </source>
</evidence>
<comment type="similarity">
    <text evidence="1">Belongs to the eukaryotic initiation factor 4G family.</text>
</comment>
<dbReference type="InterPro" id="IPR003307">
    <property type="entry name" value="W2_domain"/>
</dbReference>
<proteinExistence type="inferred from homology"/>
<dbReference type="GO" id="GO:0016281">
    <property type="term" value="C:eukaryotic translation initiation factor 4F complex"/>
    <property type="evidence" value="ECO:0007669"/>
    <property type="project" value="TreeGrafter"/>
</dbReference>
<feature type="region of interest" description="Disordered" evidence="6">
    <location>
        <begin position="755"/>
        <end position="803"/>
    </location>
</feature>
<gene>
    <name evidence="9" type="ORF">O3M35_002151</name>
</gene>
<keyword evidence="2" id="KW-0396">Initiation factor</keyword>
<evidence type="ECO:0000256" key="2">
    <source>
        <dbReference type="ARBA" id="ARBA00022540"/>
    </source>
</evidence>
<dbReference type="SUPFAM" id="SSF48371">
    <property type="entry name" value="ARM repeat"/>
    <property type="match status" value="3"/>
</dbReference>
<dbReference type="PROSITE" id="PS51366">
    <property type="entry name" value="MI"/>
    <property type="match status" value="1"/>
</dbReference>
<dbReference type="CDD" id="cd11559">
    <property type="entry name" value="W2_eIF4G1_like"/>
    <property type="match status" value="1"/>
</dbReference>
<dbReference type="SMART" id="SM00543">
    <property type="entry name" value="MIF4G"/>
    <property type="match status" value="1"/>
</dbReference>
<evidence type="ECO:0000313" key="9">
    <source>
        <dbReference type="EMBL" id="KAK9501015.1"/>
    </source>
</evidence>
<feature type="compositionally biased region" description="Low complexity" evidence="6">
    <location>
        <begin position="51"/>
        <end position="72"/>
    </location>
</feature>
<dbReference type="PANTHER" id="PTHR23253">
    <property type="entry name" value="EUKARYOTIC TRANSLATION INITIATION FACTOR 4 GAMMA"/>
    <property type="match status" value="1"/>
</dbReference>
<feature type="compositionally biased region" description="Basic and acidic residues" evidence="6">
    <location>
        <begin position="335"/>
        <end position="352"/>
    </location>
</feature>
<reference evidence="9 10" key="1">
    <citation type="submission" date="2022-12" db="EMBL/GenBank/DDBJ databases">
        <title>Chromosome-level genome assembly of true bugs.</title>
        <authorList>
            <person name="Ma L."/>
            <person name="Li H."/>
        </authorList>
    </citation>
    <scope>NUCLEOTIDE SEQUENCE [LARGE SCALE GENOMIC DNA]</scope>
    <source>
        <strain evidence="9">Lab_2022b</strain>
    </source>
</reference>
<feature type="compositionally biased region" description="Polar residues" evidence="6">
    <location>
        <begin position="935"/>
        <end position="959"/>
    </location>
</feature>
<dbReference type="Proteomes" id="UP001461498">
    <property type="component" value="Unassembled WGS sequence"/>
</dbReference>
<feature type="compositionally biased region" description="Gly residues" evidence="6">
    <location>
        <begin position="400"/>
        <end position="419"/>
    </location>
</feature>
<evidence type="ECO:0000256" key="1">
    <source>
        <dbReference type="ARBA" id="ARBA00005775"/>
    </source>
</evidence>
<dbReference type="SMART" id="SM00544">
    <property type="entry name" value="MA3"/>
    <property type="match status" value="1"/>
</dbReference>
<keyword evidence="5" id="KW-0648">Protein biosynthesis</keyword>
<keyword evidence="3" id="KW-0597">Phosphoprotein</keyword>
<feature type="domain" description="W2" evidence="7">
    <location>
        <begin position="1170"/>
        <end position="1340"/>
    </location>
</feature>
<feature type="compositionally biased region" description="Polar residues" evidence="6">
    <location>
        <begin position="138"/>
        <end position="147"/>
    </location>
</feature>
<feature type="compositionally biased region" description="Low complexity" evidence="6">
    <location>
        <begin position="549"/>
        <end position="566"/>
    </location>
</feature>
<dbReference type="InterPro" id="IPR003891">
    <property type="entry name" value="Initiation_fac_eIF4g_MI"/>
</dbReference>
<dbReference type="GO" id="GO:0003743">
    <property type="term" value="F:translation initiation factor activity"/>
    <property type="evidence" value="ECO:0007669"/>
    <property type="project" value="UniProtKB-KW"/>
</dbReference>
<dbReference type="InterPro" id="IPR016024">
    <property type="entry name" value="ARM-type_fold"/>
</dbReference>
<evidence type="ECO:0000259" key="7">
    <source>
        <dbReference type="PROSITE" id="PS51363"/>
    </source>
</evidence>
<dbReference type="EMBL" id="JAPXFL010000010">
    <property type="protein sequence ID" value="KAK9501015.1"/>
    <property type="molecule type" value="Genomic_DNA"/>
</dbReference>
<evidence type="ECO:0000259" key="8">
    <source>
        <dbReference type="PROSITE" id="PS51366"/>
    </source>
</evidence>
<feature type="domain" description="MI" evidence="8">
    <location>
        <begin position="977"/>
        <end position="1101"/>
    </location>
</feature>
<name>A0AAW1CY48_9HEMI</name>
<evidence type="ECO:0000256" key="4">
    <source>
        <dbReference type="ARBA" id="ARBA00022845"/>
    </source>
</evidence>
<feature type="region of interest" description="Disordered" evidence="6">
    <location>
        <begin position="335"/>
        <end position="426"/>
    </location>
</feature>
<dbReference type="PROSITE" id="PS51363">
    <property type="entry name" value="W2"/>
    <property type="match status" value="1"/>
</dbReference>
<dbReference type="FunFam" id="1.25.40.180:FF:000042">
    <property type="entry name" value="Eukaryotic translation initiation factor 4 gamma"/>
    <property type="match status" value="1"/>
</dbReference>
<comment type="caution">
    <text evidence="9">The sequence shown here is derived from an EMBL/GenBank/DDBJ whole genome shotgun (WGS) entry which is preliminary data.</text>
</comment>
<feature type="region of interest" description="Disordered" evidence="6">
    <location>
        <begin position="256"/>
        <end position="282"/>
    </location>
</feature>
<keyword evidence="4" id="KW-0810">Translation regulation</keyword>